<keyword evidence="5" id="KW-1185">Reference proteome</keyword>
<evidence type="ECO:0000259" key="3">
    <source>
        <dbReference type="Pfam" id="PF01361"/>
    </source>
</evidence>
<dbReference type="Proteomes" id="UP000675880">
    <property type="component" value="Unassembled WGS sequence"/>
</dbReference>
<feature type="domain" description="4-oxalocrotonate tautomerase-like" evidence="3">
    <location>
        <begin position="2"/>
        <end position="62"/>
    </location>
</feature>
<dbReference type="InterPro" id="IPR004370">
    <property type="entry name" value="4-OT-like_dom"/>
</dbReference>
<protein>
    <submittedName>
        <fullName evidence="4">4-oxalocrotonate tautomerase</fullName>
        <ecNumber evidence="4">5.3.2.-</ecNumber>
    </submittedName>
</protein>
<sequence length="73" mass="7809">MPLAQLKGLSGYLSMEQKQELIRKVTDAIVSVEGEGLRPVTWVLVEEVPSGQWGVGGTPVTTEGLKKMAAQGK</sequence>
<keyword evidence="2 4" id="KW-0413">Isomerase</keyword>
<dbReference type="SUPFAM" id="SSF55331">
    <property type="entry name" value="Tautomerase/MIF"/>
    <property type="match status" value="1"/>
</dbReference>
<dbReference type="EC" id="5.3.2.-" evidence="4"/>
<dbReference type="InterPro" id="IPR014347">
    <property type="entry name" value="Tautomerase/MIF_sf"/>
</dbReference>
<comment type="caution">
    <text evidence="4">The sequence shown here is derived from an EMBL/GenBank/DDBJ whole genome shotgun (WGS) entry which is preliminary data.</text>
</comment>
<accession>A0ABM8SAR3</accession>
<comment type="similarity">
    <text evidence="1">Belongs to the 4-oxalocrotonate tautomerase family.</text>
</comment>
<dbReference type="Gene3D" id="3.30.429.10">
    <property type="entry name" value="Macrophage Migration Inhibitory Factor"/>
    <property type="match status" value="1"/>
</dbReference>
<evidence type="ECO:0000313" key="4">
    <source>
        <dbReference type="EMBL" id="CAE6798489.1"/>
    </source>
</evidence>
<reference evidence="4 5" key="1">
    <citation type="submission" date="2021-02" db="EMBL/GenBank/DDBJ databases">
        <authorList>
            <person name="Han P."/>
        </authorList>
    </citation>
    <scope>NUCLEOTIDE SEQUENCE [LARGE SCALE GENOMIC DNA]</scope>
    <source>
        <strain evidence="4">Candidatus Nitrospira sp. ZN2</strain>
    </source>
</reference>
<dbReference type="PANTHER" id="PTHR35530:SF1">
    <property type="entry name" value="2-HYDROXYMUCONATE TAUTOMERASE"/>
    <property type="match status" value="1"/>
</dbReference>
<dbReference type="GO" id="GO:0016853">
    <property type="term" value="F:isomerase activity"/>
    <property type="evidence" value="ECO:0007669"/>
    <property type="project" value="UniProtKB-KW"/>
</dbReference>
<organism evidence="4 5">
    <name type="scientific">Nitrospira defluvii</name>
    <dbReference type="NCBI Taxonomy" id="330214"/>
    <lineage>
        <taxon>Bacteria</taxon>
        <taxon>Pseudomonadati</taxon>
        <taxon>Nitrospirota</taxon>
        <taxon>Nitrospiria</taxon>
        <taxon>Nitrospirales</taxon>
        <taxon>Nitrospiraceae</taxon>
        <taxon>Nitrospira</taxon>
    </lineage>
</organism>
<name>A0ABM8SAR3_9BACT</name>
<dbReference type="PANTHER" id="PTHR35530">
    <property type="entry name" value="TAUTOMERASE-RELATED"/>
    <property type="match status" value="1"/>
</dbReference>
<gene>
    <name evidence="4" type="ORF">NSPZN2_70210</name>
</gene>
<evidence type="ECO:0000256" key="2">
    <source>
        <dbReference type="ARBA" id="ARBA00023235"/>
    </source>
</evidence>
<proteinExistence type="inferred from homology"/>
<dbReference type="EMBL" id="CAJNBJ010000020">
    <property type="protein sequence ID" value="CAE6798489.1"/>
    <property type="molecule type" value="Genomic_DNA"/>
</dbReference>
<evidence type="ECO:0000256" key="1">
    <source>
        <dbReference type="ARBA" id="ARBA00006723"/>
    </source>
</evidence>
<dbReference type="RefSeq" id="WP_213044146.1">
    <property type="nucleotide sequence ID" value="NZ_CAJNBJ010000020.1"/>
</dbReference>
<dbReference type="Pfam" id="PF01361">
    <property type="entry name" value="Tautomerase"/>
    <property type="match status" value="1"/>
</dbReference>
<evidence type="ECO:0000313" key="5">
    <source>
        <dbReference type="Proteomes" id="UP000675880"/>
    </source>
</evidence>